<proteinExistence type="predicted"/>
<evidence type="ECO:0000313" key="1">
    <source>
        <dbReference type="EMBL" id="MPR37052.1"/>
    </source>
</evidence>
<dbReference type="Proteomes" id="UP000479293">
    <property type="component" value="Unassembled WGS sequence"/>
</dbReference>
<organism evidence="1 2">
    <name type="scientific">Salmonirosea aquatica</name>
    <dbReference type="NCBI Taxonomy" id="2654236"/>
    <lineage>
        <taxon>Bacteria</taxon>
        <taxon>Pseudomonadati</taxon>
        <taxon>Bacteroidota</taxon>
        <taxon>Cytophagia</taxon>
        <taxon>Cytophagales</taxon>
        <taxon>Spirosomataceae</taxon>
        <taxon>Salmonirosea</taxon>
    </lineage>
</organism>
<dbReference type="RefSeq" id="WP_152765536.1">
    <property type="nucleotide sequence ID" value="NZ_WHLY01000002.1"/>
</dbReference>
<keyword evidence="2" id="KW-1185">Reference proteome</keyword>
<name>A0A7C9FTM9_9BACT</name>
<dbReference type="InterPro" id="IPR055151">
    <property type="entry name" value="GH113"/>
</dbReference>
<dbReference type="EMBL" id="WHLY01000002">
    <property type="protein sequence ID" value="MPR37052.1"/>
    <property type="molecule type" value="Genomic_DNA"/>
</dbReference>
<dbReference type="Pfam" id="PF22612">
    <property type="entry name" value="GH113"/>
    <property type="match status" value="1"/>
</dbReference>
<dbReference type="Gene3D" id="3.20.20.80">
    <property type="entry name" value="Glycosidases"/>
    <property type="match status" value="1"/>
</dbReference>
<evidence type="ECO:0008006" key="3">
    <source>
        <dbReference type="Google" id="ProtNLM"/>
    </source>
</evidence>
<gene>
    <name evidence="1" type="ORF">GBK04_27875</name>
</gene>
<dbReference type="InterPro" id="IPR017853">
    <property type="entry name" value="GH"/>
</dbReference>
<accession>A0A7C9FTM9</accession>
<sequence length="102" mass="11729">MAKLAAKVQKPILFTEYGYTSSDYATRRPWESERGAAENEALQARAYEVLFGEVWTSDWMAGGFAWKWFPNLRSGDRARDPFSPQNKQAQVVMGEYYGKTTY</sequence>
<reference evidence="1 2" key="1">
    <citation type="submission" date="2019-10" db="EMBL/GenBank/DDBJ databases">
        <title>Draft Genome Sequence of Cytophagaceae sp. SJW1-29.</title>
        <authorList>
            <person name="Choi A."/>
        </authorList>
    </citation>
    <scope>NUCLEOTIDE SEQUENCE [LARGE SCALE GENOMIC DNA]</scope>
    <source>
        <strain evidence="1 2">SJW1-29</strain>
    </source>
</reference>
<protein>
    <recommendedName>
        <fullName evidence="3">Glycoside hydrolase family 2 catalytic domain-containing protein</fullName>
    </recommendedName>
</protein>
<dbReference type="SUPFAM" id="SSF51445">
    <property type="entry name" value="(Trans)glycosidases"/>
    <property type="match status" value="1"/>
</dbReference>
<dbReference type="AlphaFoldDB" id="A0A7C9FTM9"/>
<evidence type="ECO:0000313" key="2">
    <source>
        <dbReference type="Proteomes" id="UP000479293"/>
    </source>
</evidence>
<comment type="caution">
    <text evidence="1">The sequence shown here is derived from an EMBL/GenBank/DDBJ whole genome shotgun (WGS) entry which is preliminary data.</text>
</comment>